<name>A0A1I0RKC1_9FIRM</name>
<protein>
    <submittedName>
        <fullName evidence="7">GDSL-like Lipase/Acylhydrolase family protein</fullName>
    </submittedName>
</protein>
<evidence type="ECO:0000256" key="2">
    <source>
        <dbReference type="ARBA" id="ARBA00022801"/>
    </source>
</evidence>
<keyword evidence="8" id="KW-1185">Reference proteome</keyword>
<dbReference type="SUPFAM" id="SSF51126">
    <property type="entry name" value="Pectin lyase-like"/>
    <property type="match status" value="1"/>
</dbReference>
<evidence type="ECO:0000313" key="7">
    <source>
        <dbReference type="EMBL" id="SEW41257.1"/>
    </source>
</evidence>
<keyword evidence="2 7" id="KW-0378">Hydrolase</keyword>
<dbReference type="GO" id="GO:0030599">
    <property type="term" value="F:pectinesterase activity"/>
    <property type="evidence" value="ECO:0007669"/>
    <property type="project" value="InterPro"/>
</dbReference>
<dbReference type="Pfam" id="PF01095">
    <property type="entry name" value="Pectinesterase"/>
    <property type="match status" value="1"/>
</dbReference>
<proteinExistence type="inferred from homology"/>
<dbReference type="InterPro" id="IPR058953">
    <property type="entry name" value="PelX-like_N"/>
</dbReference>
<dbReference type="Gene3D" id="1.20.1270.90">
    <property type="entry name" value="AF1782-like"/>
    <property type="match status" value="2"/>
</dbReference>
<dbReference type="PANTHER" id="PTHR43695">
    <property type="entry name" value="PUTATIVE (AFU_ORTHOLOGUE AFUA_2G17250)-RELATED"/>
    <property type="match status" value="1"/>
</dbReference>
<sequence>MGRKGRRYVSSLLVIVMTTVFCLGNSALSFVSAADNRKIDVWDFGGVQETNTDLYTNNITLAAWESCTDLVAGKFTVIGTKAFGDLAVKYEKDDRVYAIGIKNANASRTSSCTTAYADGYTANGQYYCNGKGSIDKRTITIANVVAGDKVVVYMAAQSLAADCVMHFSYTDALMQDDTTSYTNTGTKYEFVAKYSGTYKIYTDTNSVKPIYNRVVRIPGVAVSGSINLGSSSISGYTVKFTNDKTGAETEATLNGTNFSAILAPGDTYTASLNGATGFGFTNASKVVTPDVSEVISGKNGVSLKVESKSIYNFTGKITGFNSSYDISKLVVTLETPTDSLFEDVALKINADLTFTAQLSPDVPYTVKLGSVNDYEVVSGGTVNSNVDVAADINVSTKALYAVTGGFKDLPSGKSVTAVTFTNVDDSYVYTGTTTATGYSVNLRDGSYSVKATVDGYTTNTHIVVSGAAVSKDLLFVAVDKTVVPITRVSDVYVGYSNKANNYATVNAAIAACKAMNPTIEADRITVHIAPGTYREQVIISTPYISLVNDEQGQVLLTWYYGIGYTYFSADSTGYYNAESAYDQYNEKTVAKWGCSTYIQNTATGFKAENITFEASFNRYITDEEIVDGVTASGESINFARKYGADVTAKTATERATAMAVDADKVEFYNCSFLGGQDTLYTSGTNTSSYYKDCFIEGNTDFIFGDGNAVFDACNISWKGYSDTANAGYLTAAKDVATYGYLFRNCTVTGNDKLKVAGGAFGRPWGANAKVKFINTKLESADLISDVGWADMSGALATGAKFGEYNTTVLDGTTEDTSKRVTGVMDATAASAINVTNYFGTWVPSHYTAEDAAVALSATPSLTDNGDINAPYPGHTLTVHYSLGAKNDLSDASTIRWYRVNATTGVETLAKVSSASAGNSYTITTADQGFLIKVVVIPESISGTVGASKSYQADAFVRTGYEDPTATGGDIVLGDGVNIFLAGDSTVKDYSTAGMYMSGKAQSEGSWGEYLQSFFDSKVVKIQNYANGGRSTRNFINEGSLDKISAKITTGDYLLIQFGHNDCANSSGYLADRYVPLGTPDANGIFPVTAGAKVDNIYTYDCGATYKWYLLQYINAVKAAGATPVLVTPVSRQYYNADGTIKPHHDSTDTTTGTYVSSNDAYVTAMKQLAVEQNVLLIDAFQLTKNMYQAAYTADSTAANGVSTYGKQVMAPGDSTHSNKLGGLISAAYMATTIQSMNLNISSAIQKPSQIAGETGDGKQVFSINGNNQLTAFASDDSGNFTVSATYWQTLGQTLITAIGNYTAPVIADADYTAVTAAKTAVNILTAADYKDFSAVTAAVAAVQTGLKVTDQTKVDAMAKAINDAIAALVKVVPAAPSTIWMVGDSTVCGFTDNYYYPRYGWGTQLGNYLDGSFTIQNLALSGRSSTSYTLDPQYQTLLTGMKSGDFLFIGFGHNDEKAEAARYTNPNGSYTEAGSFANSLYENYIKQAKAAGVTVVLCTPIVRRTATGIWSDSNLHITTTIGTFPGGDYSKSIKDLGTALSIPVVDMTSLTKSLYDTLGAAETLYLHAWTSSKEASVDNTHTNIWGAKYNAYLITKALKGLNVSGLSSHVIDAVAPTKVGNLVSNPLFVESGYTGQLTDSLLWPNLGIWKGTVFGNVGGLPSATNQKLEADSNGNMHIAVTGDKGKIASAVDGFAMYYYKVPANSTFTLSAKAKINAYASNDQVSFGLMARDEMYIDSLITTAIGDYVVAGPLKLTKVATPTVPGSIWNCFARKSGVLTQGGTCANAIAVGDTLNLKIEGNSDGYACTLGNETTIAGGFDFKLTSIDSNYVYVGMFVARNADITFSDIKLIVDGVEVVATTDPGTNPGTEVAADYSAVTAALEAAKALIAADYKDFSAVTTAVNAVQTGLLTADQAKVDAMAKAITDAVAGLVNKVVVLPAEIVASNNQIITSSQILDVIKTLTKDQDLLIDVTKGSVNEISSDVFKAAAQMNSTVVIKVKDCTWEFSNLSADTTVSLKSPVVTIDAKIAAVTDKLATAAGFDTSKVVQLSFEHSGALPGEAKVTLNVKGKYDVGTTLHFYYFNAETGLFESLQTCTVDADGNVVVTLTHCSDYVFTIEELPQTLIVVANPVIIDTNVSNTSDPSVKVATGDSTPIVGLFCLFILSAGVVLTVRRKRLVVK</sequence>
<dbReference type="InterPro" id="IPR036514">
    <property type="entry name" value="SGNH_hydro_sf"/>
</dbReference>
<evidence type="ECO:0000259" key="5">
    <source>
        <dbReference type="Pfam" id="PF01095"/>
    </source>
</evidence>
<feature type="domain" description="Pectate disaccharide-lyase-like N-terminal" evidence="6">
    <location>
        <begin position="1674"/>
        <end position="1732"/>
    </location>
</feature>
<keyword evidence="4" id="KW-0472">Membrane</keyword>
<dbReference type="InterPro" id="IPR012334">
    <property type="entry name" value="Pectin_lyas_fold"/>
</dbReference>
<evidence type="ECO:0000256" key="4">
    <source>
        <dbReference type="SAM" id="Phobius"/>
    </source>
</evidence>
<dbReference type="SUPFAM" id="SSF52266">
    <property type="entry name" value="SGNH hydrolase"/>
    <property type="match status" value="2"/>
</dbReference>
<dbReference type="Pfam" id="PF25849">
    <property type="entry name" value="PelX_N"/>
    <property type="match status" value="1"/>
</dbReference>
<feature type="transmembrane region" description="Helical" evidence="4">
    <location>
        <begin position="2156"/>
        <end position="2173"/>
    </location>
</feature>
<comment type="similarity">
    <text evidence="1">Belongs to the 'GDSL' lipolytic enzyme family.</text>
</comment>
<organism evidence="7 8">
    <name type="scientific">[Clostridium] fimetarium</name>
    <dbReference type="NCBI Taxonomy" id="99656"/>
    <lineage>
        <taxon>Bacteria</taxon>
        <taxon>Bacillati</taxon>
        <taxon>Bacillota</taxon>
        <taxon>Clostridia</taxon>
        <taxon>Lachnospirales</taxon>
        <taxon>Lachnospiraceae</taxon>
    </lineage>
</organism>
<reference evidence="7 8" key="1">
    <citation type="submission" date="2016-10" db="EMBL/GenBank/DDBJ databases">
        <authorList>
            <person name="de Groot N.N."/>
        </authorList>
    </citation>
    <scope>NUCLEOTIDE SEQUENCE [LARGE SCALE GENOMIC DNA]</scope>
    <source>
        <strain evidence="7 8">DSM 9179</strain>
    </source>
</reference>
<dbReference type="OrthoDB" id="9807041at2"/>
<dbReference type="STRING" id="99656.SAMN05421659_11719"/>
<dbReference type="InterPro" id="IPR037459">
    <property type="entry name" value="RhgT-like"/>
</dbReference>
<dbReference type="Gene3D" id="2.160.20.10">
    <property type="entry name" value="Single-stranded right-handed beta-helix, Pectin lyase-like"/>
    <property type="match status" value="1"/>
</dbReference>
<dbReference type="RefSeq" id="WP_092456627.1">
    <property type="nucleotide sequence ID" value="NZ_FOJI01000017.1"/>
</dbReference>
<keyword evidence="3" id="KW-0063">Aspartyl esterase</keyword>
<evidence type="ECO:0000259" key="6">
    <source>
        <dbReference type="Pfam" id="PF25849"/>
    </source>
</evidence>
<dbReference type="InterPro" id="IPR000070">
    <property type="entry name" value="Pectinesterase_cat"/>
</dbReference>
<gene>
    <name evidence="7" type="ORF">SAMN05421659_11719</name>
</gene>
<keyword evidence="4" id="KW-1133">Transmembrane helix</keyword>
<dbReference type="GO" id="GO:0042545">
    <property type="term" value="P:cell wall modification"/>
    <property type="evidence" value="ECO:0007669"/>
    <property type="project" value="InterPro"/>
</dbReference>
<accession>A0A1I0RKC1</accession>
<dbReference type="Gene3D" id="3.40.50.1110">
    <property type="entry name" value="SGNH hydrolase"/>
    <property type="match status" value="2"/>
</dbReference>
<evidence type="ECO:0000256" key="1">
    <source>
        <dbReference type="ARBA" id="ARBA00008668"/>
    </source>
</evidence>
<feature type="domain" description="Pectinesterase catalytic" evidence="5">
    <location>
        <begin position="638"/>
        <end position="821"/>
    </location>
</feature>
<dbReference type="PANTHER" id="PTHR43695:SF1">
    <property type="entry name" value="RHAMNOGALACTURONAN ACETYLESTERASE"/>
    <property type="match status" value="1"/>
</dbReference>
<keyword evidence="4" id="KW-0812">Transmembrane</keyword>
<dbReference type="InterPro" id="IPR011050">
    <property type="entry name" value="Pectin_lyase_fold/virulence"/>
</dbReference>
<evidence type="ECO:0000313" key="8">
    <source>
        <dbReference type="Proteomes" id="UP000199701"/>
    </source>
</evidence>
<dbReference type="Proteomes" id="UP000199701">
    <property type="component" value="Unassembled WGS sequence"/>
</dbReference>
<dbReference type="EMBL" id="FOJI01000017">
    <property type="protein sequence ID" value="SEW41257.1"/>
    <property type="molecule type" value="Genomic_DNA"/>
</dbReference>
<evidence type="ECO:0000256" key="3">
    <source>
        <dbReference type="ARBA" id="ARBA00023085"/>
    </source>
</evidence>